<dbReference type="InterPro" id="IPR006614">
    <property type="entry name" value="Peroxin/Ferlin"/>
</dbReference>
<reference evidence="3 4" key="1">
    <citation type="submission" date="2024-02" db="EMBL/GenBank/DDBJ databases">
        <title>Discinaceae phylogenomics.</title>
        <authorList>
            <person name="Dirks A.C."/>
            <person name="James T.Y."/>
        </authorList>
    </citation>
    <scope>NUCLEOTIDE SEQUENCE [LARGE SCALE GENOMIC DNA]</scope>
    <source>
        <strain evidence="3 4">ACD0624</strain>
    </source>
</reference>
<dbReference type="PANTHER" id="PTHR23250">
    <property type="entry name" value="DYSFERLIN-RELATED"/>
    <property type="match status" value="1"/>
</dbReference>
<dbReference type="EMBL" id="JBBBZM010000224">
    <property type="protein sequence ID" value="KAL0631662.1"/>
    <property type="molecule type" value="Genomic_DNA"/>
</dbReference>
<gene>
    <name evidence="3" type="ORF">Q9L58_009474</name>
</gene>
<evidence type="ECO:0000313" key="3">
    <source>
        <dbReference type="EMBL" id="KAL0631662.1"/>
    </source>
</evidence>
<evidence type="ECO:0000313" key="4">
    <source>
        <dbReference type="Proteomes" id="UP001447188"/>
    </source>
</evidence>
<accession>A0ABR3G7J2</accession>
<feature type="compositionally biased region" description="Low complexity" evidence="1">
    <location>
        <begin position="115"/>
        <end position="125"/>
    </location>
</feature>
<evidence type="ECO:0000256" key="1">
    <source>
        <dbReference type="SAM" id="MobiDB-lite"/>
    </source>
</evidence>
<comment type="caution">
    <text evidence="3">The sequence shown here is derived from an EMBL/GenBank/DDBJ whole genome shotgun (WGS) entry which is preliminary data.</text>
</comment>
<feature type="compositionally biased region" description="Basic and acidic residues" evidence="1">
    <location>
        <begin position="126"/>
        <end position="135"/>
    </location>
</feature>
<dbReference type="InterPro" id="IPR051513">
    <property type="entry name" value="Tectonin_beta-prop"/>
</dbReference>
<feature type="domain" description="Peroxin/Ferlin" evidence="2">
    <location>
        <begin position="234"/>
        <end position="270"/>
    </location>
</feature>
<sequence>MAPSLASTLGLAAAPSTAGPIDQRITLLDNTVPAPIDENLPPPISSASTASGPGHAGRRETLRKAIAQRKYRRWGPDPFPGVDNSEENLPAEVGESPDPRAAGTVERVGEDVEITTGATTNAEAGAELRGRERSDTGGNAGATERRTGRRKNRQPEKEIAYIDVLYENQRGAFVCGIPLFSSKGLLNFDPPAWQTRHLAPSLVDILTAQLPDPSWAWAWRSWYVDMTSDVDEEGWTYSFSFNPAFSWHGTHIWFHSFVRRRRWLRKRVKATHEITSREPSPHGLNSDYFTIHTAGRALGGPGWTWQDADGDGREDSALPPDRITDVPALMRALRACRLDREKVAAVKAFLDDAGDEVVYLPDRVPEVMSLMIFQASRRELLALLQSKAEPAAVAVATEEVQRREYWSGAAGDGGGNEVKGKGKARVNEVEVGAGEADV</sequence>
<dbReference type="SMART" id="SM00694">
    <property type="entry name" value="DysFC"/>
    <property type="match status" value="1"/>
</dbReference>
<feature type="region of interest" description="Disordered" evidence="1">
    <location>
        <begin position="33"/>
        <end position="58"/>
    </location>
</feature>
<evidence type="ECO:0000259" key="2">
    <source>
        <dbReference type="SMART" id="SM00694"/>
    </source>
</evidence>
<keyword evidence="4" id="KW-1185">Reference proteome</keyword>
<organism evidence="3 4">
    <name type="scientific">Discina gigas</name>
    <dbReference type="NCBI Taxonomy" id="1032678"/>
    <lineage>
        <taxon>Eukaryota</taxon>
        <taxon>Fungi</taxon>
        <taxon>Dikarya</taxon>
        <taxon>Ascomycota</taxon>
        <taxon>Pezizomycotina</taxon>
        <taxon>Pezizomycetes</taxon>
        <taxon>Pezizales</taxon>
        <taxon>Discinaceae</taxon>
        <taxon>Discina</taxon>
    </lineage>
</organism>
<dbReference type="Proteomes" id="UP001447188">
    <property type="component" value="Unassembled WGS sequence"/>
</dbReference>
<dbReference type="PANTHER" id="PTHR23250:SF1">
    <property type="entry name" value="TECTONIN BETA-PROPELLER REPEAT-CONTAINING PROTEIN 1"/>
    <property type="match status" value="1"/>
</dbReference>
<protein>
    <recommendedName>
        <fullName evidence="2">Peroxin/Ferlin domain-containing protein</fullName>
    </recommendedName>
</protein>
<proteinExistence type="predicted"/>
<feature type="region of interest" description="Disordered" evidence="1">
    <location>
        <begin position="73"/>
        <end position="154"/>
    </location>
</feature>
<name>A0ABR3G7J2_9PEZI</name>